<dbReference type="OrthoDB" id="9774661at2"/>
<dbReference type="Proteomes" id="UP000063229">
    <property type="component" value="Chromosome"/>
</dbReference>
<reference evidence="4 5" key="1">
    <citation type="submission" date="2016-01" db="EMBL/GenBank/DDBJ databases">
        <authorList>
            <person name="McClelland M."/>
            <person name="Jain A."/>
            <person name="Saraogi P."/>
            <person name="Mendelson R."/>
            <person name="Westerman R."/>
            <person name="SanMiguel P."/>
            <person name="Csonka L."/>
        </authorList>
    </citation>
    <scope>NUCLEOTIDE SEQUENCE [LARGE SCALE GENOMIC DNA]</scope>
    <source>
        <strain evidence="4 5">NCPPB 2472</strain>
    </source>
</reference>
<keyword evidence="5" id="KW-1185">Reference proteome</keyword>
<evidence type="ECO:0000313" key="4">
    <source>
        <dbReference type="EMBL" id="AMB87767.1"/>
    </source>
</evidence>
<evidence type="ECO:0000313" key="5">
    <source>
        <dbReference type="Proteomes" id="UP000063229"/>
    </source>
</evidence>
<dbReference type="KEGG" id="pagb:AWM79_21780"/>
<dbReference type="RefSeq" id="WP_060783758.1">
    <property type="nucleotide sequence ID" value="NZ_CP014135.1"/>
</dbReference>
<sequence length="239" mass="27620">MEDNFARLGRYNKSWDFHCVKLHLTKINEIQTLVRERLGFNYFGLLMRQPLPVSSPPLYAFCNYPRELVKLYCEREFWRIDPRINSIGDQDYMIWHRIFRKKTHMYELLSHFNEMKDGVTYCFPLQDGSVAYMSFAGETMVTDAQVQAMAADAYLICKTAIDIAELGKKTKYKLVASDLSPQQLGILRLTADGMTAQQIAREIFLTKAAVDYHLKIISKKMACHNKTQIIAKAALMSLL</sequence>
<keyword evidence="3" id="KW-0804">Transcription</keyword>
<accession>A0A0X1T6N0</accession>
<dbReference type="Gene3D" id="1.10.10.10">
    <property type="entry name" value="Winged helix-like DNA-binding domain superfamily/Winged helix DNA-binding domain"/>
    <property type="match status" value="1"/>
</dbReference>
<dbReference type="InterPro" id="IPR000792">
    <property type="entry name" value="Tscrpt_reg_LuxR_C"/>
</dbReference>
<dbReference type="InterPro" id="IPR036693">
    <property type="entry name" value="TF_LuxR_autoind-bd_dom_sf"/>
</dbReference>
<name>A0A0X1T6N0_PSEAA</name>
<dbReference type="PANTHER" id="PTHR44688">
    <property type="entry name" value="DNA-BINDING TRANSCRIPTIONAL ACTIVATOR DEVR_DOSR"/>
    <property type="match status" value="1"/>
</dbReference>
<keyword evidence="1" id="KW-0805">Transcription regulation</keyword>
<proteinExistence type="predicted"/>
<dbReference type="AlphaFoldDB" id="A0A0X1T6N0"/>
<dbReference type="SUPFAM" id="SSF75516">
    <property type="entry name" value="Pheromone-binding domain of LuxR-like quorum-sensing transcription factors"/>
    <property type="match status" value="1"/>
</dbReference>
<dbReference type="Gene3D" id="3.30.450.80">
    <property type="entry name" value="Transcription factor LuxR-like, autoinducer-binding domain"/>
    <property type="match status" value="1"/>
</dbReference>
<dbReference type="InterPro" id="IPR016032">
    <property type="entry name" value="Sig_transdc_resp-reg_C-effctor"/>
</dbReference>
<evidence type="ECO:0000256" key="1">
    <source>
        <dbReference type="ARBA" id="ARBA00023015"/>
    </source>
</evidence>
<dbReference type="SMART" id="SM00421">
    <property type="entry name" value="HTH_LUXR"/>
    <property type="match status" value="1"/>
</dbReference>
<protein>
    <submittedName>
        <fullName evidence="4">Uncharacterized protein</fullName>
    </submittedName>
</protein>
<dbReference type="GO" id="GO:0006355">
    <property type="term" value="P:regulation of DNA-templated transcription"/>
    <property type="evidence" value="ECO:0007669"/>
    <property type="project" value="InterPro"/>
</dbReference>
<dbReference type="InterPro" id="IPR005143">
    <property type="entry name" value="TF_LuxR_autoind-bd_dom"/>
</dbReference>
<dbReference type="InterPro" id="IPR036388">
    <property type="entry name" value="WH-like_DNA-bd_sf"/>
</dbReference>
<dbReference type="PROSITE" id="PS50043">
    <property type="entry name" value="HTH_LUXR_2"/>
    <property type="match status" value="1"/>
</dbReference>
<organism evidence="4 5">
    <name type="scientific">Pseudomonas agarici</name>
    <dbReference type="NCBI Taxonomy" id="46677"/>
    <lineage>
        <taxon>Bacteria</taxon>
        <taxon>Pseudomonadati</taxon>
        <taxon>Pseudomonadota</taxon>
        <taxon>Gammaproteobacteria</taxon>
        <taxon>Pseudomonadales</taxon>
        <taxon>Pseudomonadaceae</taxon>
        <taxon>Pseudomonas</taxon>
    </lineage>
</organism>
<dbReference type="GO" id="GO:0003677">
    <property type="term" value="F:DNA binding"/>
    <property type="evidence" value="ECO:0007669"/>
    <property type="project" value="UniProtKB-KW"/>
</dbReference>
<dbReference type="Pfam" id="PF03472">
    <property type="entry name" value="Autoind_bind"/>
    <property type="match status" value="1"/>
</dbReference>
<gene>
    <name evidence="4" type="ORF">AWM79_21780</name>
</gene>
<keyword evidence="2" id="KW-0238">DNA-binding</keyword>
<dbReference type="Pfam" id="PF00196">
    <property type="entry name" value="GerE"/>
    <property type="match status" value="1"/>
</dbReference>
<evidence type="ECO:0000256" key="2">
    <source>
        <dbReference type="ARBA" id="ARBA00023125"/>
    </source>
</evidence>
<dbReference type="EMBL" id="CP014135">
    <property type="protein sequence ID" value="AMB87767.1"/>
    <property type="molecule type" value="Genomic_DNA"/>
</dbReference>
<evidence type="ECO:0000256" key="3">
    <source>
        <dbReference type="ARBA" id="ARBA00023163"/>
    </source>
</evidence>
<dbReference type="STRING" id="46677.AWM79_21780"/>
<dbReference type="PANTHER" id="PTHR44688:SF16">
    <property type="entry name" value="DNA-BINDING TRANSCRIPTIONAL ACTIVATOR DEVR_DOSR"/>
    <property type="match status" value="1"/>
</dbReference>
<dbReference type="CDD" id="cd06170">
    <property type="entry name" value="LuxR_C_like"/>
    <property type="match status" value="1"/>
</dbReference>
<dbReference type="SUPFAM" id="SSF46894">
    <property type="entry name" value="C-terminal effector domain of the bipartite response regulators"/>
    <property type="match status" value="1"/>
</dbReference>